<dbReference type="AlphaFoldDB" id="A0A132MVA3"/>
<feature type="compositionally biased region" description="Polar residues" evidence="1">
    <location>
        <begin position="126"/>
        <end position="135"/>
    </location>
</feature>
<dbReference type="Proteomes" id="UP000070188">
    <property type="component" value="Unassembled WGS sequence"/>
</dbReference>
<keyword evidence="3" id="KW-1185">Reference proteome</keyword>
<gene>
    <name evidence="2" type="ORF">LI90_2789</name>
</gene>
<dbReference type="STRING" id="1469144.LI90_2789"/>
<dbReference type="RefSeq" id="WP_066888429.1">
    <property type="nucleotide sequence ID" value="NZ_JYIJ01000018.1"/>
</dbReference>
<evidence type="ECO:0000256" key="1">
    <source>
        <dbReference type="SAM" id="MobiDB-lite"/>
    </source>
</evidence>
<accession>A0A132MVA3</accession>
<dbReference type="EMBL" id="LAXD01000001">
    <property type="protein sequence ID" value="KWX01757.1"/>
    <property type="molecule type" value="Genomic_DNA"/>
</dbReference>
<protein>
    <recommendedName>
        <fullName evidence="4">ESX-1 secretion-associated protein</fullName>
    </recommendedName>
</protein>
<feature type="region of interest" description="Disordered" evidence="1">
    <location>
        <begin position="99"/>
        <end position="150"/>
    </location>
</feature>
<evidence type="ECO:0000313" key="2">
    <source>
        <dbReference type="EMBL" id="KWX01757.1"/>
    </source>
</evidence>
<sequence>MVDFSVVPAALRANVKLLQQASENWQRAYSELNNRQLAEDALGLLAKMAGVPSAYNAALHDVADKIRRGSEMLAAAADALGAVAAEYERKDEEYAKKFGYIGDGMPDRPPTPTTPSGPAPDLPEASWQSGRSSTGIVEALSAPPPGHQSG</sequence>
<evidence type="ECO:0000313" key="3">
    <source>
        <dbReference type="Proteomes" id="UP000070188"/>
    </source>
</evidence>
<proteinExistence type="predicted"/>
<name>A0A132MVA3_9ACTN</name>
<reference evidence="3" key="1">
    <citation type="submission" date="2015-04" db="EMBL/GenBank/DDBJ databases">
        <title>Physiological reanalysis, assessment of diazotrophy, and genome sequences of multiple isolates of Streptomyces thermoautotrophicus.</title>
        <authorList>
            <person name="MacKellar D.C."/>
            <person name="Lieber L."/>
            <person name="Norman J."/>
            <person name="Bolger A."/>
            <person name="Tobin C."/>
            <person name="Murray J.W."/>
            <person name="Chang R."/>
            <person name="Ford T."/>
            <person name="Nguyen P.Q."/>
            <person name="Woodward J."/>
            <person name="Permingeat H."/>
            <person name="Joshi N.S."/>
            <person name="Silver P.A."/>
            <person name="Usadel B."/>
            <person name="Rutherford A.W."/>
            <person name="Friesen M."/>
            <person name="Prell J."/>
        </authorList>
    </citation>
    <scope>NUCLEOTIDE SEQUENCE [LARGE SCALE GENOMIC DNA]</scope>
    <source>
        <strain evidence="3">H1</strain>
    </source>
</reference>
<dbReference type="OrthoDB" id="4559166at2"/>
<evidence type="ECO:0008006" key="4">
    <source>
        <dbReference type="Google" id="ProtNLM"/>
    </source>
</evidence>
<organism evidence="2 3">
    <name type="scientific">Carbonactinospora thermoautotrophica</name>
    <dbReference type="NCBI Taxonomy" id="1469144"/>
    <lineage>
        <taxon>Bacteria</taxon>
        <taxon>Bacillati</taxon>
        <taxon>Actinomycetota</taxon>
        <taxon>Actinomycetes</taxon>
        <taxon>Kitasatosporales</taxon>
        <taxon>Carbonactinosporaceae</taxon>
        <taxon>Carbonactinospora</taxon>
    </lineage>
</organism>
<dbReference type="PATRIC" id="fig|1469144.10.peg.3016"/>
<feature type="compositionally biased region" description="Pro residues" evidence="1">
    <location>
        <begin position="107"/>
        <end position="121"/>
    </location>
</feature>
<comment type="caution">
    <text evidence="2">The sequence shown here is derived from an EMBL/GenBank/DDBJ whole genome shotgun (WGS) entry which is preliminary data.</text>
</comment>